<dbReference type="EMBL" id="CP021236">
    <property type="protein sequence ID" value="ARS37987.1"/>
    <property type="molecule type" value="Genomic_DNA"/>
</dbReference>
<evidence type="ECO:0000313" key="3">
    <source>
        <dbReference type="Proteomes" id="UP000266292"/>
    </source>
</evidence>
<dbReference type="Gene3D" id="3.90.10.10">
    <property type="entry name" value="Cytochrome C3"/>
    <property type="match status" value="2"/>
</dbReference>
<proteinExistence type="predicted"/>
<dbReference type="STRING" id="709015.GCA_000472485_00152"/>
<name>A0A1X9YYH8_9BACT</name>
<dbReference type="PANTHER" id="PTHR35038">
    <property type="entry name" value="DISSIMILATORY SULFITE REDUCTASE SIRA"/>
    <property type="match status" value="1"/>
</dbReference>
<dbReference type="PANTHER" id="PTHR35038:SF6">
    <property type="entry name" value="SURFACE LOCALIZED DECAHEME CYTOCHROME C LIPOPROTEIN"/>
    <property type="match status" value="1"/>
</dbReference>
<accession>A0A1X9YYH8</accession>
<keyword evidence="2" id="KW-0614">Plasmid</keyword>
<organism evidence="2 3">
    <name type="scientific">Pontibacter actiniarum</name>
    <dbReference type="NCBI Taxonomy" id="323450"/>
    <lineage>
        <taxon>Bacteria</taxon>
        <taxon>Pseudomonadati</taxon>
        <taxon>Bacteroidota</taxon>
        <taxon>Cytophagia</taxon>
        <taxon>Cytophagales</taxon>
        <taxon>Hymenobacteraceae</taxon>
        <taxon>Pontibacter</taxon>
    </lineage>
</organism>
<dbReference type="KEGG" id="pact:CA264_20760"/>
<geneLocation type="plasmid" evidence="2 3">
    <name>unnamed</name>
</geneLocation>
<dbReference type="OrthoDB" id="9814800at2"/>
<sequence length="256" mass="28103">MVQMTKRNKVVNFALLASVLVFITSLAYIRVPEKTSILAQSQVMPGELSAAHALFKSDCSACHTAAKGIDEAKCVSCHADNKDLLARQPTAFHATIGNCASCHVEHQGEEANLRVMDHEALARIGAKLISGRKNIVNQPKNPLLPMGHPLVSPLVATLDCATCHSTKDRHATLFGQNCATCHATTEWTIPEFQHPSMRSIECAQCHQAPPSHFMEHFEMVSKKVAKQENAVVTQCYSCHQTTSWNDIKGLGLYDHH</sequence>
<evidence type="ECO:0000313" key="2">
    <source>
        <dbReference type="EMBL" id="ARS37987.1"/>
    </source>
</evidence>
<protein>
    <submittedName>
        <fullName evidence="2">Uncharacterized protein</fullName>
    </submittedName>
</protein>
<reference evidence="3" key="1">
    <citation type="submission" date="2017-05" db="EMBL/GenBank/DDBJ databases">
        <authorList>
            <person name="Ray J."/>
            <person name="Price M."/>
            <person name="Deutschbauer A."/>
        </authorList>
    </citation>
    <scope>NUCLEOTIDE SEQUENCE [LARGE SCALE GENOMIC DNA]</scope>
    <source>
        <strain evidence="3">DSM 19842</strain>
        <plasmid evidence="3">unnamed</plasmid>
    </source>
</reference>
<dbReference type="Proteomes" id="UP000266292">
    <property type="component" value="Plasmid unnamed"/>
</dbReference>
<dbReference type="InterPro" id="IPR051829">
    <property type="entry name" value="Multiheme_Cytochr_ET"/>
</dbReference>
<keyword evidence="3" id="KW-1185">Reference proteome</keyword>
<gene>
    <name evidence="2" type="ORF">CA264_20760</name>
</gene>
<dbReference type="AlphaFoldDB" id="A0A1X9YYH8"/>
<dbReference type="GO" id="GO:0016491">
    <property type="term" value="F:oxidoreductase activity"/>
    <property type="evidence" value="ECO:0007669"/>
    <property type="project" value="TreeGrafter"/>
</dbReference>
<dbReference type="InterPro" id="IPR036280">
    <property type="entry name" value="Multihaem_cyt_sf"/>
</dbReference>
<evidence type="ECO:0000256" key="1">
    <source>
        <dbReference type="ARBA" id="ARBA00022729"/>
    </source>
</evidence>
<dbReference type="CDD" id="cd08168">
    <property type="entry name" value="Cytochrom_C3"/>
    <property type="match status" value="1"/>
</dbReference>
<dbReference type="SUPFAM" id="SSF48695">
    <property type="entry name" value="Multiheme cytochromes"/>
    <property type="match status" value="1"/>
</dbReference>
<keyword evidence="1" id="KW-0732">Signal</keyword>